<evidence type="ECO:0000256" key="5">
    <source>
        <dbReference type="ARBA" id="ARBA00023136"/>
    </source>
</evidence>
<comment type="caution">
    <text evidence="10">The sequence shown here is derived from an EMBL/GenBank/DDBJ whole genome shotgun (WGS) entry which is preliminary data.</text>
</comment>
<comment type="subcellular location">
    <subcellularLocation>
        <location evidence="1">Cell membrane</location>
        <topology evidence="1">Multi-pass membrane protein</topology>
    </subcellularLocation>
</comment>
<evidence type="ECO:0000256" key="1">
    <source>
        <dbReference type="ARBA" id="ARBA00004651"/>
    </source>
</evidence>
<feature type="transmembrane region" description="Helical" evidence="8">
    <location>
        <begin position="94"/>
        <end position="115"/>
    </location>
</feature>
<feature type="region of interest" description="Disordered" evidence="7">
    <location>
        <begin position="1"/>
        <end position="20"/>
    </location>
</feature>
<feature type="transmembrane region" description="Helical" evidence="8">
    <location>
        <begin position="122"/>
        <end position="150"/>
    </location>
</feature>
<evidence type="ECO:0000256" key="4">
    <source>
        <dbReference type="ARBA" id="ARBA00022989"/>
    </source>
</evidence>
<dbReference type="Pfam" id="PF13515">
    <property type="entry name" value="FUSC_2"/>
    <property type="match status" value="1"/>
</dbReference>
<accession>A0A1J7B9P7</accession>
<keyword evidence="2" id="KW-1003">Cell membrane</keyword>
<reference evidence="10 11" key="1">
    <citation type="submission" date="2016-10" db="EMBL/GenBank/DDBJ databases">
        <title>Genome sequence of Streptomyces gilvigriseus MUSC 26.</title>
        <authorList>
            <person name="Lee L.-H."/>
            <person name="Ser H.-L."/>
        </authorList>
    </citation>
    <scope>NUCLEOTIDE SEQUENCE [LARGE SCALE GENOMIC DNA]</scope>
    <source>
        <strain evidence="10 11">MUSC 26</strain>
    </source>
</reference>
<evidence type="ECO:0000256" key="8">
    <source>
        <dbReference type="SAM" id="Phobius"/>
    </source>
</evidence>
<dbReference type="AlphaFoldDB" id="A0A1J7B9P7"/>
<protein>
    <recommendedName>
        <fullName evidence="9">Integral membrane bound transporter domain-containing protein</fullName>
    </recommendedName>
</protein>
<sequence length="692" mass="73782">MSGSQDPRPSPDDAGATATPRRLADLAPPAWLMELVRSKDAGIPWLLMARAALALPAGLAVGILTGHPAQGSAATLGAMAATMADRTGPLRTRLARMLFGFLGGAIGMTVGHAMGPVTPWSIVVFGVLAVVGALASSVNALGSLFGLQLIVQTAIASGRPLPLPTWEVPAWAAAGAAWAIVLGLVTIVLQGVRTPQREAVANVYEQVADLLGSVGSGDRSILVEERQRLTDTLNTAYDTLIGARQRTAGRSREGHQLVGLLNATGPLLDAVVAVVHTERPAPEGYQQCTRLIAEAIRADGRAPRLPEKEASGSDEEWPQEDRLTVRQLRSALGAVLDQLGSDDPETRAGSPARAPFSLRDRVTSTVDQVLTGPQTWLYVLRLTLCITVAETLRTVTHLERSYWMLLTVAIVMKPDFGSVFVRAVQRGLGTVVGVLIGGGILAAHPPEGAIVGLMALFAALFPAAQVRNYGMFTTLLTPFALLLVDSAAPAGADIVEARLLDTLLGCGICLILGYLAWPETWRPLVGRQLAQAMDSVAAYLRVALDPEAPRQRIGQARRRAYRRLSDVRTALQRTVAEPPALARATTAWWPLLSQLERLTDAIAYTVSQVRGLKEVPDPGEVRRLADAADDLAEALHEHRPPRASMLPADTGQLRIIGRAVPPGPDPREDPLEPVARELRTARRLASGPARRD</sequence>
<keyword evidence="5 8" id="KW-0472">Membrane</keyword>
<evidence type="ECO:0000256" key="7">
    <source>
        <dbReference type="SAM" id="MobiDB-lite"/>
    </source>
</evidence>
<evidence type="ECO:0000313" key="10">
    <source>
        <dbReference type="EMBL" id="OIV35334.1"/>
    </source>
</evidence>
<evidence type="ECO:0000256" key="2">
    <source>
        <dbReference type="ARBA" id="ARBA00022475"/>
    </source>
</evidence>
<keyword evidence="4 8" id="KW-1133">Transmembrane helix</keyword>
<comment type="similarity">
    <text evidence="6">Belongs to the YccS/YhfK family.</text>
</comment>
<gene>
    <name evidence="10" type="ORF">BIV57_22055</name>
</gene>
<evidence type="ECO:0000256" key="3">
    <source>
        <dbReference type="ARBA" id="ARBA00022692"/>
    </source>
</evidence>
<feature type="domain" description="Integral membrane bound transporter" evidence="9">
    <location>
        <begin position="394"/>
        <end position="511"/>
    </location>
</feature>
<evidence type="ECO:0000256" key="6">
    <source>
        <dbReference type="ARBA" id="ARBA00043993"/>
    </source>
</evidence>
<evidence type="ECO:0000259" key="9">
    <source>
        <dbReference type="Pfam" id="PF13515"/>
    </source>
</evidence>
<dbReference type="EMBL" id="MLCF01000162">
    <property type="protein sequence ID" value="OIV35334.1"/>
    <property type="molecule type" value="Genomic_DNA"/>
</dbReference>
<dbReference type="InterPro" id="IPR049453">
    <property type="entry name" value="Memb_transporter_dom"/>
</dbReference>
<name>A0A1J7B9P7_9ACTN</name>
<dbReference type="Proteomes" id="UP000243342">
    <property type="component" value="Unassembled WGS sequence"/>
</dbReference>
<organism evidence="10 11">
    <name type="scientific">Mangrovactinospora gilvigrisea</name>
    <dbReference type="NCBI Taxonomy" id="1428644"/>
    <lineage>
        <taxon>Bacteria</taxon>
        <taxon>Bacillati</taxon>
        <taxon>Actinomycetota</taxon>
        <taxon>Actinomycetes</taxon>
        <taxon>Kitasatosporales</taxon>
        <taxon>Streptomycetaceae</taxon>
        <taxon>Mangrovactinospora</taxon>
    </lineage>
</organism>
<dbReference type="PANTHER" id="PTHR30509:SF9">
    <property type="entry name" value="MULTIDRUG RESISTANCE PROTEIN MDTO"/>
    <property type="match status" value="1"/>
</dbReference>
<keyword evidence="3 8" id="KW-0812">Transmembrane</keyword>
<feature type="transmembrane region" description="Helical" evidence="8">
    <location>
        <begin position="170"/>
        <end position="189"/>
    </location>
</feature>
<evidence type="ECO:0000313" key="11">
    <source>
        <dbReference type="Proteomes" id="UP000243342"/>
    </source>
</evidence>
<keyword evidence="11" id="KW-1185">Reference proteome</keyword>
<dbReference type="OrthoDB" id="3816110at2"/>
<feature type="transmembrane region" description="Helical" evidence="8">
    <location>
        <begin position="43"/>
        <end position="64"/>
    </location>
</feature>
<dbReference type="PANTHER" id="PTHR30509">
    <property type="entry name" value="P-HYDROXYBENZOIC ACID EFFLUX PUMP SUBUNIT-RELATED"/>
    <property type="match status" value="1"/>
</dbReference>
<dbReference type="STRING" id="1428644.BIV57_22055"/>
<proteinExistence type="inferred from homology"/>
<dbReference type="RefSeq" id="WP_079170601.1">
    <property type="nucleotide sequence ID" value="NZ_MLCF01000162.1"/>
</dbReference>
<dbReference type="GO" id="GO:0005886">
    <property type="term" value="C:plasma membrane"/>
    <property type="evidence" value="ECO:0007669"/>
    <property type="project" value="UniProtKB-SubCell"/>
</dbReference>